<feature type="domain" description="Barstar (barnase inhibitor)" evidence="3">
    <location>
        <begin position="33"/>
        <end position="103"/>
    </location>
</feature>
<name>A0A8J3UNZ9_9ACTN</name>
<evidence type="ECO:0000313" key="4">
    <source>
        <dbReference type="EMBL" id="GII47920.1"/>
    </source>
</evidence>
<evidence type="ECO:0000256" key="1">
    <source>
        <dbReference type="ARBA" id="ARBA00006845"/>
    </source>
</evidence>
<keyword evidence="5" id="KW-1185">Reference proteome</keyword>
<feature type="region of interest" description="Disordered" evidence="2">
    <location>
        <begin position="1"/>
        <end position="23"/>
    </location>
</feature>
<evidence type="ECO:0000259" key="3">
    <source>
        <dbReference type="Pfam" id="PF01337"/>
    </source>
</evidence>
<accession>A0A8J3UNZ9</accession>
<feature type="compositionally biased region" description="Basic and acidic residues" evidence="2">
    <location>
        <begin position="10"/>
        <end position="19"/>
    </location>
</feature>
<evidence type="ECO:0000313" key="5">
    <source>
        <dbReference type="Proteomes" id="UP000644610"/>
    </source>
</evidence>
<dbReference type="AlphaFoldDB" id="A0A8J3UNZ9"/>
<comment type="similarity">
    <text evidence="1">Belongs to the barstar family.</text>
</comment>
<dbReference type="InterPro" id="IPR035905">
    <property type="entry name" value="Barstar-like_sf"/>
</dbReference>
<dbReference type="EMBL" id="BOOQ01000027">
    <property type="protein sequence ID" value="GII47920.1"/>
    <property type="molecule type" value="Genomic_DNA"/>
</dbReference>
<evidence type="ECO:0000256" key="2">
    <source>
        <dbReference type="SAM" id="MobiDB-lite"/>
    </source>
</evidence>
<comment type="caution">
    <text evidence="4">The sequence shown here is derived from an EMBL/GenBank/DDBJ whole genome shotgun (WGS) entry which is preliminary data.</text>
</comment>
<gene>
    <name evidence="4" type="ORF">Psi02_43440</name>
</gene>
<dbReference type="SUPFAM" id="SSF52038">
    <property type="entry name" value="Barstar-related"/>
    <property type="match status" value="1"/>
</dbReference>
<reference evidence="4" key="1">
    <citation type="submission" date="2021-01" db="EMBL/GenBank/DDBJ databases">
        <title>Whole genome shotgun sequence of Planotetraspora silvatica NBRC 100141.</title>
        <authorList>
            <person name="Komaki H."/>
            <person name="Tamura T."/>
        </authorList>
    </citation>
    <scope>NUCLEOTIDE SEQUENCE</scope>
    <source>
        <strain evidence="4">NBRC 100141</strain>
    </source>
</reference>
<dbReference type="Pfam" id="PF01337">
    <property type="entry name" value="Barstar"/>
    <property type="match status" value="1"/>
</dbReference>
<organism evidence="4 5">
    <name type="scientific">Planotetraspora silvatica</name>
    <dbReference type="NCBI Taxonomy" id="234614"/>
    <lineage>
        <taxon>Bacteria</taxon>
        <taxon>Bacillati</taxon>
        <taxon>Actinomycetota</taxon>
        <taxon>Actinomycetes</taxon>
        <taxon>Streptosporangiales</taxon>
        <taxon>Streptosporangiaceae</taxon>
        <taxon>Planotetraspora</taxon>
    </lineage>
</organism>
<sequence>MVLSYLDARSAAEPDDRSGAHTWSMTNQSDGLPVLVIDGADFSDFDGFAREFSRLLCNYTWRGNLDAFNDILRGGFGTPENGWVLRWLNSDSSRAALGYEATALWLEVVLLTCHPSNRSNFEARISSARRSEGPTLFDDLVEIIRDHGPGGNESEDGVLLELV</sequence>
<proteinExistence type="inferred from homology"/>
<protein>
    <recommendedName>
        <fullName evidence="3">Barstar (barnase inhibitor) domain-containing protein</fullName>
    </recommendedName>
</protein>
<dbReference type="Gene3D" id="3.30.370.10">
    <property type="entry name" value="Barstar-like"/>
    <property type="match status" value="1"/>
</dbReference>
<dbReference type="InterPro" id="IPR000468">
    <property type="entry name" value="Barstar"/>
</dbReference>
<dbReference type="Proteomes" id="UP000644610">
    <property type="component" value="Unassembled WGS sequence"/>
</dbReference>